<feature type="region of interest" description="Disordered" evidence="1">
    <location>
        <begin position="662"/>
        <end position="701"/>
    </location>
</feature>
<reference evidence="2 3" key="1">
    <citation type="submission" date="2024-02" db="EMBL/GenBank/DDBJ databases">
        <authorList>
            <person name="Chen Y."/>
            <person name="Shah S."/>
            <person name="Dougan E. K."/>
            <person name="Thang M."/>
            <person name="Chan C."/>
        </authorList>
    </citation>
    <scope>NUCLEOTIDE SEQUENCE [LARGE SCALE GENOMIC DNA]</scope>
</reference>
<comment type="caution">
    <text evidence="2">The sequence shown here is derived from an EMBL/GenBank/DDBJ whole genome shotgun (WGS) entry which is preliminary data.</text>
</comment>
<name>A0ABP0QSX3_9DINO</name>
<gene>
    <name evidence="2" type="ORF">CCMP2556_LOCUS43822</name>
</gene>
<keyword evidence="3" id="KW-1185">Reference proteome</keyword>
<evidence type="ECO:0000256" key="1">
    <source>
        <dbReference type="SAM" id="MobiDB-lite"/>
    </source>
</evidence>
<dbReference type="Proteomes" id="UP001642484">
    <property type="component" value="Unassembled WGS sequence"/>
</dbReference>
<accession>A0ABP0QSX3</accession>
<evidence type="ECO:0000313" key="2">
    <source>
        <dbReference type="EMBL" id="CAK9091379.1"/>
    </source>
</evidence>
<sequence length="929" mass="103331">MLVKFNGVSELLNDWCSLGLDSKQFAEDLLNMFPKSDAIAFASCLPGNDSDEFNLHLSDLSWFPSASTKPPPYLHTCLALWDEITTNGFVTKGLKLNIMHPVLYDSLRFICCRRGSMSNDLMRVAFTNAKLSARGSIRRSHDVATWLSKMSMLCERGLKADSAIKSWNSEATRESQLVGQKRVALLALLNAPNGTKELLLQHASFFGSSSAYSEECFSAKNLFPGSQPRSVLDKAWRARLTVTDPGFLLFSQYTDACHHQKVPEVRGKLSKERILELSQLAQLVTSMEQELKDGGVVTTKISEALLACDGNLELELQVALSEKSSKWKIADVTLVQEVLKNHSAAADSKFYVEKRMVAAGELEREEYDLMKKMFEHDLKSFENWKVRCADRDAAIYHAELQHKVHRQAEAQKQASSLLDPASSNWMASLEVLGNAQDTLHRIKATVGKIKQIFQIPAEEIYVVAVCNWSSPSLVSSAAQKCQATVLGALCNDAVGCGRTIGLVLEPCHTYSKGQLWKQEELLRKQLVNNRCNIDGRFVLPFVERQDDRDQRSMCRHGRLIFPSDDDQCGQAEWAKQHHVEKLFESFLSEEYKPLTPLPGPPDQLAQPGPQHPTLSLLAWGTGKAKDTLKTPDKVLKAWWDGNFASEFRALVEEARQNHQLDIKIDESQNAQTQKRRRVNAEGESVPGQNNSSSSSTPAAATTTDVKVVDVPDIPTLCFECKVTSNPSLVLKVTIGQGVFLENLMDTPQVLKAGVVLCGYYKGKFWSPDGNGEKPCEKSDVLFRLESSMDHVMLNSKYLKVSEVIREKRKLTPADAHVAYHELQDSPTPTDASAFNLVPKKMDVFFKISDFPAVKQEEDGQDKLMIPSAHLAGTVPSKVWQTSDLAKVTWAVKWPAVASKGLQPVRPMIVCAKDITVPPKQAVEVVKPST</sequence>
<feature type="compositionally biased region" description="Low complexity" evidence="1">
    <location>
        <begin position="691"/>
        <end position="701"/>
    </location>
</feature>
<organism evidence="2 3">
    <name type="scientific">Durusdinium trenchii</name>
    <dbReference type="NCBI Taxonomy" id="1381693"/>
    <lineage>
        <taxon>Eukaryota</taxon>
        <taxon>Sar</taxon>
        <taxon>Alveolata</taxon>
        <taxon>Dinophyceae</taxon>
        <taxon>Suessiales</taxon>
        <taxon>Symbiodiniaceae</taxon>
        <taxon>Durusdinium</taxon>
    </lineage>
</organism>
<proteinExistence type="predicted"/>
<evidence type="ECO:0000313" key="3">
    <source>
        <dbReference type="Proteomes" id="UP001642484"/>
    </source>
</evidence>
<protein>
    <submittedName>
        <fullName evidence="2">Uncharacterized protein</fullName>
    </submittedName>
</protein>
<dbReference type="EMBL" id="CAXAMN010024962">
    <property type="protein sequence ID" value="CAK9091379.1"/>
    <property type="molecule type" value="Genomic_DNA"/>
</dbReference>